<protein>
    <submittedName>
        <fullName evidence="11">Preprotein translocase subunit YajC</fullName>
    </submittedName>
</protein>
<keyword evidence="5 10" id="KW-0812">Transmembrane</keyword>
<keyword evidence="7 10" id="KW-1133">Transmembrane helix</keyword>
<evidence type="ECO:0000256" key="5">
    <source>
        <dbReference type="ARBA" id="ARBA00022692"/>
    </source>
</evidence>
<dbReference type="SMART" id="SM01323">
    <property type="entry name" value="YajC"/>
    <property type="match status" value="1"/>
</dbReference>
<name>A0A9D2IZ02_9FIRM</name>
<comment type="similarity">
    <text evidence="2">Belongs to the YajC family.</text>
</comment>
<dbReference type="GO" id="GO:0005886">
    <property type="term" value="C:plasma membrane"/>
    <property type="evidence" value="ECO:0007669"/>
    <property type="project" value="UniProtKB-SubCell"/>
</dbReference>
<keyword evidence="4" id="KW-1003">Cell membrane</keyword>
<evidence type="ECO:0000256" key="4">
    <source>
        <dbReference type="ARBA" id="ARBA00022475"/>
    </source>
</evidence>
<keyword evidence="6" id="KW-0653">Protein transport</keyword>
<feature type="transmembrane region" description="Helical" evidence="10">
    <location>
        <begin position="14"/>
        <end position="34"/>
    </location>
</feature>
<dbReference type="EMBL" id="DXBV01000042">
    <property type="protein sequence ID" value="HIZ30488.1"/>
    <property type="molecule type" value="Genomic_DNA"/>
</dbReference>
<keyword evidence="3" id="KW-0813">Transport</keyword>
<dbReference type="InterPro" id="IPR003849">
    <property type="entry name" value="Preprotein_translocase_YajC"/>
</dbReference>
<dbReference type="PANTHER" id="PTHR33909:SF1">
    <property type="entry name" value="SEC TRANSLOCON ACCESSORY COMPLEX SUBUNIT YAJC"/>
    <property type="match status" value="1"/>
</dbReference>
<proteinExistence type="inferred from homology"/>
<evidence type="ECO:0000256" key="1">
    <source>
        <dbReference type="ARBA" id="ARBA00004162"/>
    </source>
</evidence>
<dbReference type="RefSeq" id="WP_394966205.1">
    <property type="nucleotide sequence ID" value="NZ_CALXHM010000001.1"/>
</dbReference>
<dbReference type="PANTHER" id="PTHR33909">
    <property type="entry name" value="SEC TRANSLOCON ACCESSORY COMPLEX SUBUNIT YAJC"/>
    <property type="match status" value="1"/>
</dbReference>
<dbReference type="Pfam" id="PF02699">
    <property type="entry name" value="YajC"/>
    <property type="match status" value="1"/>
</dbReference>
<evidence type="ECO:0000256" key="10">
    <source>
        <dbReference type="SAM" id="Phobius"/>
    </source>
</evidence>
<keyword evidence="9 10" id="KW-0472">Membrane</keyword>
<dbReference type="Proteomes" id="UP000824035">
    <property type="component" value="Unassembled WGS sequence"/>
</dbReference>
<keyword evidence="8" id="KW-0811">Translocation</keyword>
<evidence type="ECO:0000256" key="7">
    <source>
        <dbReference type="ARBA" id="ARBA00022989"/>
    </source>
</evidence>
<reference evidence="11" key="2">
    <citation type="submission" date="2021-04" db="EMBL/GenBank/DDBJ databases">
        <authorList>
            <person name="Gilroy R."/>
        </authorList>
    </citation>
    <scope>NUCLEOTIDE SEQUENCE</scope>
    <source>
        <strain evidence="11">ChiGjej4B4-18154</strain>
    </source>
</reference>
<dbReference type="NCBIfam" id="TIGR00739">
    <property type="entry name" value="yajC"/>
    <property type="match status" value="1"/>
</dbReference>
<comment type="subcellular location">
    <subcellularLocation>
        <location evidence="1">Cell membrane</location>
        <topology evidence="1">Single-pass membrane protein</topology>
    </subcellularLocation>
</comment>
<comment type="caution">
    <text evidence="11">The sequence shown here is derived from an EMBL/GenBank/DDBJ whole genome shotgun (WGS) entry which is preliminary data.</text>
</comment>
<gene>
    <name evidence="11" type="primary">yajC</name>
    <name evidence="11" type="ORF">H9813_04535</name>
</gene>
<evidence type="ECO:0000313" key="11">
    <source>
        <dbReference type="EMBL" id="HIZ30488.1"/>
    </source>
</evidence>
<evidence type="ECO:0000313" key="12">
    <source>
        <dbReference type="Proteomes" id="UP000824035"/>
    </source>
</evidence>
<evidence type="ECO:0000256" key="8">
    <source>
        <dbReference type="ARBA" id="ARBA00023010"/>
    </source>
</evidence>
<accession>A0A9D2IZ02</accession>
<evidence type="ECO:0000256" key="2">
    <source>
        <dbReference type="ARBA" id="ARBA00006742"/>
    </source>
</evidence>
<sequence>MNIQFLSSMDPNTMSNISMIAMLVIMFAVMYFLLYRPQKKQQKKDAEMRNSLEIGDEVTTIGGIVGRVIALKEDTFVLETGSDRTKIRFRRAAVQAVTKLDMETPAQK</sequence>
<dbReference type="AlphaFoldDB" id="A0A9D2IZ02"/>
<evidence type="ECO:0000256" key="9">
    <source>
        <dbReference type="ARBA" id="ARBA00023136"/>
    </source>
</evidence>
<dbReference type="GO" id="GO:0015031">
    <property type="term" value="P:protein transport"/>
    <property type="evidence" value="ECO:0007669"/>
    <property type="project" value="UniProtKB-KW"/>
</dbReference>
<evidence type="ECO:0000256" key="6">
    <source>
        <dbReference type="ARBA" id="ARBA00022927"/>
    </source>
</evidence>
<reference evidence="11" key="1">
    <citation type="journal article" date="2021" name="PeerJ">
        <title>Extensive microbial diversity within the chicken gut microbiome revealed by metagenomics and culture.</title>
        <authorList>
            <person name="Gilroy R."/>
            <person name="Ravi A."/>
            <person name="Getino M."/>
            <person name="Pursley I."/>
            <person name="Horton D.L."/>
            <person name="Alikhan N.F."/>
            <person name="Baker D."/>
            <person name="Gharbi K."/>
            <person name="Hall N."/>
            <person name="Watson M."/>
            <person name="Adriaenssens E.M."/>
            <person name="Foster-Nyarko E."/>
            <person name="Jarju S."/>
            <person name="Secka A."/>
            <person name="Antonio M."/>
            <person name="Oren A."/>
            <person name="Chaudhuri R.R."/>
            <person name="La Ragione R."/>
            <person name="Hildebrand F."/>
            <person name="Pallen M.J."/>
        </authorList>
    </citation>
    <scope>NUCLEOTIDE SEQUENCE</scope>
    <source>
        <strain evidence="11">ChiGjej4B4-18154</strain>
    </source>
</reference>
<organism evidence="11 12">
    <name type="scientific">Candidatus Allofournierella merdipullorum</name>
    <dbReference type="NCBI Taxonomy" id="2838595"/>
    <lineage>
        <taxon>Bacteria</taxon>
        <taxon>Bacillati</taxon>
        <taxon>Bacillota</taxon>
        <taxon>Clostridia</taxon>
        <taxon>Eubacteriales</taxon>
        <taxon>Oscillospiraceae</taxon>
        <taxon>Allofournierella</taxon>
    </lineage>
</organism>
<dbReference type="PRINTS" id="PR01853">
    <property type="entry name" value="YAJCTRNLCASE"/>
</dbReference>
<evidence type="ECO:0000256" key="3">
    <source>
        <dbReference type="ARBA" id="ARBA00022448"/>
    </source>
</evidence>